<evidence type="ECO:0000256" key="2">
    <source>
        <dbReference type="ARBA" id="ARBA00006297"/>
    </source>
</evidence>
<dbReference type="GO" id="GO:0005576">
    <property type="term" value="C:extracellular region"/>
    <property type="evidence" value="ECO:0007669"/>
    <property type="project" value="UniProtKB-SubCell"/>
</dbReference>
<dbReference type="SUPFAM" id="SSF47473">
    <property type="entry name" value="EF-hand"/>
    <property type="match status" value="1"/>
</dbReference>
<evidence type="ECO:0000313" key="6">
    <source>
        <dbReference type="EnsemblMetazoa" id="Aqu2.1.27641_001"/>
    </source>
</evidence>
<dbReference type="InterPro" id="IPR005468">
    <property type="entry name" value="Avidin/str"/>
</dbReference>
<protein>
    <recommendedName>
        <fullName evidence="8">EF-hand domain-containing protein</fullName>
    </recommendedName>
</protein>
<reference evidence="7" key="1">
    <citation type="journal article" date="2010" name="Nature">
        <title>The Amphimedon queenslandica genome and the evolution of animal complexity.</title>
        <authorList>
            <person name="Srivastava M."/>
            <person name="Simakov O."/>
            <person name="Chapman J."/>
            <person name="Fahey B."/>
            <person name="Gauthier M.E."/>
            <person name="Mitros T."/>
            <person name="Richards G.S."/>
            <person name="Conaco C."/>
            <person name="Dacre M."/>
            <person name="Hellsten U."/>
            <person name="Larroux C."/>
            <person name="Putnam N.H."/>
            <person name="Stanke M."/>
            <person name="Adamska M."/>
            <person name="Darling A."/>
            <person name="Degnan S.M."/>
            <person name="Oakley T.H."/>
            <person name="Plachetzki D.C."/>
            <person name="Zhai Y."/>
            <person name="Adamski M."/>
            <person name="Calcino A."/>
            <person name="Cummins S.F."/>
            <person name="Goodstein D.M."/>
            <person name="Harris C."/>
            <person name="Jackson D.J."/>
            <person name="Leys S.P."/>
            <person name="Shu S."/>
            <person name="Woodcroft B.J."/>
            <person name="Vervoort M."/>
            <person name="Kosik K.S."/>
            <person name="Manning G."/>
            <person name="Degnan B.M."/>
            <person name="Rokhsar D.S."/>
        </authorList>
    </citation>
    <scope>NUCLEOTIDE SEQUENCE [LARGE SCALE GENOMIC DNA]</scope>
</reference>
<organism evidence="6">
    <name type="scientific">Amphimedon queenslandica</name>
    <name type="common">Sponge</name>
    <dbReference type="NCBI Taxonomy" id="400682"/>
    <lineage>
        <taxon>Eukaryota</taxon>
        <taxon>Metazoa</taxon>
        <taxon>Porifera</taxon>
        <taxon>Demospongiae</taxon>
        <taxon>Heteroscleromorpha</taxon>
        <taxon>Haplosclerida</taxon>
        <taxon>Niphatidae</taxon>
        <taxon>Amphimedon</taxon>
    </lineage>
</organism>
<sequence length="209" mass="23100">MALDLRKRFDEADKEKSGFIKHKGLQVILKGSTACDASMARKAVAIIVKNGKISFDELQGICKGKPGASAPPSPRIDVKLLTFTIPTSLSGTWTNELGSQMVISTSSYAEGQMNGIYNSKVGDAYEYYWFYGMYDTDGDETAGTLGWTVQWDNTSNGNSQSNTAWSGQRYEISGTYYIYSTWILVSQTSSDDNWESTLVGQDKFSKYIS</sequence>
<comment type="subcellular location">
    <subcellularLocation>
        <location evidence="1">Secreted</location>
    </subcellularLocation>
</comment>
<keyword evidence="7" id="KW-1185">Reference proteome</keyword>
<dbReference type="SUPFAM" id="SSF50876">
    <property type="entry name" value="Avidin/streptavidin"/>
    <property type="match status" value="1"/>
</dbReference>
<dbReference type="InterPro" id="IPR011992">
    <property type="entry name" value="EF-hand-dom_pair"/>
</dbReference>
<dbReference type="eggNOG" id="ENOG502S55G">
    <property type="taxonomic scope" value="Eukaryota"/>
</dbReference>
<dbReference type="InParanoid" id="A0A1X7UJK6"/>
<dbReference type="Gene3D" id="2.40.128.30">
    <property type="entry name" value="Avidin-like"/>
    <property type="match status" value="1"/>
</dbReference>
<dbReference type="PROSITE" id="PS51326">
    <property type="entry name" value="AVIDIN_2"/>
    <property type="match status" value="1"/>
</dbReference>
<evidence type="ECO:0000256" key="3">
    <source>
        <dbReference type="ARBA" id="ARBA00022525"/>
    </source>
</evidence>
<reference evidence="6" key="2">
    <citation type="submission" date="2017-05" db="UniProtKB">
        <authorList>
            <consortium name="EnsemblMetazoa"/>
        </authorList>
    </citation>
    <scope>IDENTIFICATION</scope>
</reference>
<dbReference type="PANTHER" id="PTHR34399">
    <property type="entry name" value="AVIDIN-RELATED"/>
    <property type="match status" value="1"/>
</dbReference>
<dbReference type="EnsemblMetazoa" id="Aqu2.1.27641_001">
    <property type="protein sequence ID" value="Aqu2.1.27641_001"/>
    <property type="gene ID" value="Aqu2.1.27641"/>
</dbReference>
<dbReference type="PRINTS" id="PR00709">
    <property type="entry name" value="AVIDIN"/>
</dbReference>
<keyword evidence="4" id="KW-0732">Signal</keyword>
<keyword evidence="5" id="KW-0092">Biotin</keyword>
<evidence type="ECO:0000313" key="7">
    <source>
        <dbReference type="Proteomes" id="UP000007879"/>
    </source>
</evidence>
<dbReference type="EnsemblMetazoa" id="XM_019998330.1">
    <property type="protein sequence ID" value="XP_019853889.1"/>
    <property type="gene ID" value="LOC109583130"/>
</dbReference>
<dbReference type="KEGG" id="aqu:109583130"/>
<evidence type="ECO:0008006" key="8">
    <source>
        <dbReference type="Google" id="ProtNLM"/>
    </source>
</evidence>
<dbReference type="OrthoDB" id="2821340at2759"/>
<accession>A0A1X7UJK6</accession>
<dbReference type="AlphaFoldDB" id="A0A1X7UJK6"/>
<keyword evidence="3" id="KW-0964">Secreted</keyword>
<proteinExistence type="inferred from homology"/>
<evidence type="ECO:0000256" key="4">
    <source>
        <dbReference type="ARBA" id="ARBA00022729"/>
    </source>
</evidence>
<dbReference type="InterPro" id="IPR051764">
    <property type="entry name" value="Avidin/Streptavidin-rel"/>
</dbReference>
<dbReference type="Pfam" id="PF01382">
    <property type="entry name" value="Avidin"/>
    <property type="match status" value="1"/>
</dbReference>
<evidence type="ECO:0000256" key="1">
    <source>
        <dbReference type="ARBA" id="ARBA00004613"/>
    </source>
</evidence>
<dbReference type="Proteomes" id="UP000007879">
    <property type="component" value="Unassembled WGS sequence"/>
</dbReference>
<comment type="similarity">
    <text evidence="2">Belongs to the avidin/streptavidin family.</text>
</comment>
<evidence type="ECO:0000256" key="5">
    <source>
        <dbReference type="ARBA" id="ARBA00023267"/>
    </source>
</evidence>
<dbReference type="InterPro" id="IPR005469">
    <property type="entry name" value="Avidin"/>
</dbReference>
<gene>
    <name evidence="6" type="primary">109583130</name>
</gene>
<dbReference type="InterPro" id="IPR036896">
    <property type="entry name" value="Avidin-like_sf"/>
</dbReference>
<dbReference type="GO" id="GO:0009374">
    <property type="term" value="F:biotin binding"/>
    <property type="evidence" value="ECO:0007669"/>
    <property type="project" value="InterPro"/>
</dbReference>
<name>A0A1X7UJK6_AMPQE</name>
<dbReference type="FunCoup" id="A0A1X7UJK6">
    <property type="interactions" value="5"/>
</dbReference>